<accession>A0A6B1DYJ9</accession>
<gene>
    <name evidence="1" type="ORF">F4Y08_15810</name>
</gene>
<protein>
    <submittedName>
        <fullName evidence="1">Uncharacterized protein</fullName>
    </submittedName>
</protein>
<organism evidence="1">
    <name type="scientific">Caldilineaceae bacterium SB0662_bin_9</name>
    <dbReference type="NCBI Taxonomy" id="2605258"/>
    <lineage>
        <taxon>Bacteria</taxon>
        <taxon>Bacillati</taxon>
        <taxon>Chloroflexota</taxon>
        <taxon>Caldilineae</taxon>
        <taxon>Caldilineales</taxon>
        <taxon>Caldilineaceae</taxon>
    </lineage>
</organism>
<evidence type="ECO:0000313" key="1">
    <source>
        <dbReference type="EMBL" id="MYD91773.1"/>
    </source>
</evidence>
<sequence>MSSGVLSLISIILALLVLVVVSGTGFAGGSLFGGEYSDCPFSTRLRDGQISGLSLSRDADREDEVDVSWTAIDPASWGLGPNVYRTSLVVMLDDDSTHTRTLPLGSRKTTFTGVEIDTKVTVQLAIVVEAADGDYLISNILEQSINHILTEPAFMTTEWKQGVTPPTAKKNVPLGTFYYVGYNEAFGNYKAESGLLTRPQAARLRIGLAHGEEDDRKRNNVDFDTYIIRITDEDGDVVPEGNDVAAMASNYGTKRLVTWCIIKDLSDNTDKFTNVRVNDGGVITGSMYATSPPFVTNPSNQALLLKDVVSDKAEDKGVSTAMLFEEKSLIEEHPIDSSDTDPSGANTFLYAMPPDAHRDFPIDVLANGKAYTITAWAVNDGNEVISPIASLKVRPTNVEYGEAISDIQDYVSLGEVSGGVNSNVKGFTVTTFTVIR</sequence>
<comment type="caution">
    <text evidence="1">The sequence shown here is derived from an EMBL/GenBank/DDBJ whole genome shotgun (WGS) entry which is preliminary data.</text>
</comment>
<reference evidence="1" key="1">
    <citation type="submission" date="2019-09" db="EMBL/GenBank/DDBJ databases">
        <title>Characterisation of the sponge microbiome using genome-centric metagenomics.</title>
        <authorList>
            <person name="Engelberts J.P."/>
            <person name="Robbins S.J."/>
            <person name="De Goeij J.M."/>
            <person name="Aranda M."/>
            <person name="Bell S.C."/>
            <person name="Webster N.S."/>
        </authorList>
    </citation>
    <scope>NUCLEOTIDE SEQUENCE</scope>
    <source>
        <strain evidence="1">SB0662_bin_9</strain>
    </source>
</reference>
<dbReference type="EMBL" id="VXPY01000113">
    <property type="protein sequence ID" value="MYD91773.1"/>
    <property type="molecule type" value="Genomic_DNA"/>
</dbReference>
<proteinExistence type="predicted"/>
<name>A0A6B1DYJ9_9CHLR</name>
<dbReference type="AlphaFoldDB" id="A0A6B1DYJ9"/>